<gene>
    <name evidence="2" type="ORF">C8035_v001636</name>
</gene>
<protein>
    <submittedName>
        <fullName evidence="2">Uncharacterized protein</fullName>
    </submittedName>
</protein>
<proteinExistence type="predicted"/>
<dbReference type="Proteomes" id="UP000295083">
    <property type="component" value="Unassembled WGS sequence"/>
</dbReference>
<comment type="caution">
    <text evidence="2">The sequence shown here is derived from an EMBL/GenBank/DDBJ whole genome shotgun (WGS) entry which is preliminary data.</text>
</comment>
<sequence>MNCFTILSLLLWIGTVSANTYTLTYGDDTWICHATFDVAVNHDEHNAIVTTSRAFCTFTHSEGIATFVLPLYPENSRGVNAYALSLGPLNQQGHFGLEIGVDQPATTFANNVQVPAFNPRFDFYFNNLGQPLGPCNYRQGGLQLAAGDGIGVHPYRSCPPGSPRTHNLGRWFSCIIPCNRF</sequence>
<evidence type="ECO:0000313" key="2">
    <source>
        <dbReference type="EMBL" id="TDZ36362.1"/>
    </source>
</evidence>
<organism evidence="2 3">
    <name type="scientific">Colletotrichum spinosum</name>
    <dbReference type="NCBI Taxonomy" id="1347390"/>
    <lineage>
        <taxon>Eukaryota</taxon>
        <taxon>Fungi</taxon>
        <taxon>Dikarya</taxon>
        <taxon>Ascomycota</taxon>
        <taxon>Pezizomycotina</taxon>
        <taxon>Sordariomycetes</taxon>
        <taxon>Hypocreomycetidae</taxon>
        <taxon>Glomerellales</taxon>
        <taxon>Glomerellaceae</taxon>
        <taxon>Colletotrichum</taxon>
        <taxon>Colletotrichum orbiculare species complex</taxon>
    </lineage>
</organism>
<accession>A0A4R8QCD1</accession>
<evidence type="ECO:0000256" key="1">
    <source>
        <dbReference type="SAM" id="SignalP"/>
    </source>
</evidence>
<keyword evidence="3" id="KW-1185">Reference proteome</keyword>
<dbReference type="EMBL" id="QAPG01000032">
    <property type="protein sequence ID" value="TDZ36362.1"/>
    <property type="molecule type" value="Genomic_DNA"/>
</dbReference>
<reference evidence="2 3" key="1">
    <citation type="submission" date="2018-11" db="EMBL/GenBank/DDBJ databases">
        <title>Genome sequence and assembly of Colletotrichum spinosum.</title>
        <authorList>
            <person name="Gan P."/>
            <person name="Shirasu K."/>
        </authorList>
    </citation>
    <scope>NUCLEOTIDE SEQUENCE [LARGE SCALE GENOMIC DNA]</scope>
    <source>
        <strain evidence="2 3">CBS 515.97</strain>
    </source>
</reference>
<keyword evidence="1" id="KW-0732">Signal</keyword>
<evidence type="ECO:0000313" key="3">
    <source>
        <dbReference type="Proteomes" id="UP000295083"/>
    </source>
</evidence>
<name>A0A4R8QCD1_9PEZI</name>
<dbReference type="AlphaFoldDB" id="A0A4R8QCD1"/>
<feature type="chain" id="PRO_5020391302" evidence="1">
    <location>
        <begin position="19"/>
        <end position="181"/>
    </location>
</feature>
<feature type="signal peptide" evidence="1">
    <location>
        <begin position="1"/>
        <end position="18"/>
    </location>
</feature>